<evidence type="ECO:0000313" key="3">
    <source>
        <dbReference type="Proteomes" id="UP001060325"/>
    </source>
</evidence>
<dbReference type="CDD" id="cd01949">
    <property type="entry name" value="GGDEF"/>
    <property type="match status" value="1"/>
</dbReference>
<evidence type="ECO:0000259" key="1">
    <source>
        <dbReference type="PROSITE" id="PS50887"/>
    </source>
</evidence>
<gene>
    <name evidence="2" type="ORF">NMQ00_08550</name>
</gene>
<dbReference type="InterPro" id="IPR043128">
    <property type="entry name" value="Rev_trsase/Diguanyl_cyclase"/>
</dbReference>
<dbReference type="InterPro" id="IPR050469">
    <property type="entry name" value="Diguanylate_Cyclase"/>
</dbReference>
<dbReference type="InterPro" id="IPR029787">
    <property type="entry name" value="Nucleotide_cyclase"/>
</dbReference>
<feature type="domain" description="GGDEF" evidence="1">
    <location>
        <begin position="248"/>
        <end position="378"/>
    </location>
</feature>
<dbReference type="PROSITE" id="PS50887">
    <property type="entry name" value="GGDEF"/>
    <property type="match status" value="1"/>
</dbReference>
<dbReference type="SUPFAM" id="SSF55073">
    <property type="entry name" value="Nucleotide cyclase"/>
    <property type="match status" value="1"/>
</dbReference>
<dbReference type="PANTHER" id="PTHR45138">
    <property type="entry name" value="REGULATORY COMPONENTS OF SENSORY TRANSDUCTION SYSTEM"/>
    <property type="match status" value="1"/>
</dbReference>
<keyword evidence="3" id="KW-1185">Reference proteome</keyword>
<sequence length="496" mass="58063">MKQQQLTDRIHTILAQITSARQIQTTEIEFLLDWMKQEVKHRRLMHLLEIFSRVESDVRELPPVLTQAEAMALIAPVKRYIHTVLGIEQEDEDLVLILSNSFSTFSRYKPRVEKLGARPVFLQTLEEAVEYDYEDVPKAIIMDVELWARFPERAIQSFVSKMKKLYVPLIVIGTNEHYRLAAYSYGFDDYWEEWIPMEERLVRLGHHIEKARLVSNALLVDELTGAFNRKYLKATFSRFMSRLERSGESFTLALLDIDHFKQLNDTFGHAYGDDVLHRVAEEIRLAIRSSDELIRYGGEEFLIILNVSERHVVDAVLERVRSRIEEMTFTYEHHVTVSIGYTRVCQTGMTLGEWCAYADEALYKAKRDGRNRIIRYSSAVREEKRLAYVTMSPEKYALLAERLPKQHRRYEVIYRPYDHYACNDHMEMFILDDSGTSETKGTLSAVKEQRGKYSHILAVSKRTALELGTLYDDLAERDHHDAITEKIEQWLEKLPD</sequence>
<name>A0ABY5FJI4_9BACL</name>
<reference evidence="2" key="1">
    <citation type="submission" date="2022-07" db="EMBL/GenBank/DDBJ databases">
        <title>Complete genome of CX2.</title>
        <authorList>
            <person name="Cao G."/>
        </authorList>
    </citation>
    <scope>NUCLEOTIDE SEQUENCE</scope>
    <source>
        <strain evidence="2">CX2</strain>
    </source>
</reference>
<dbReference type="Pfam" id="PF00990">
    <property type="entry name" value="GGDEF"/>
    <property type="match status" value="1"/>
</dbReference>
<dbReference type="RefSeq" id="WP_255176363.1">
    <property type="nucleotide sequence ID" value="NZ_CP101462.1"/>
</dbReference>
<dbReference type="Proteomes" id="UP001060325">
    <property type="component" value="Chromosome"/>
</dbReference>
<dbReference type="NCBIfam" id="TIGR00254">
    <property type="entry name" value="GGDEF"/>
    <property type="match status" value="1"/>
</dbReference>
<dbReference type="SMART" id="SM00267">
    <property type="entry name" value="GGDEF"/>
    <property type="match status" value="1"/>
</dbReference>
<dbReference type="InterPro" id="IPR000160">
    <property type="entry name" value="GGDEF_dom"/>
</dbReference>
<dbReference type="PANTHER" id="PTHR45138:SF9">
    <property type="entry name" value="DIGUANYLATE CYCLASE DGCM-RELATED"/>
    <property type="match status" value="1"/>
</dbReference>
<evidence type="ECO:0000313" key="2">
    <source>
        <dbReference type="EMBL" id="UTT41618.1"/>
    </source>
</evidence>
<proteinExistence type="predicted"/>
<dbReference type="EMBL" id="CP101462">
    <property type="protein sequence ID" value="UTT41618.1"/>
    <property type="molecule type" value="Genomic_DNA"/>
</dbReference>
<dbReference type="Gene3D" id="3.30.70.270">
    <property type="match status" value="1"/>
</dbReference>
<organism evidence="2 3">
    <name type="scientific">Exiguobacterium aurantiacum</name>
    <dbReference type="NCBI Taxonomy" id="33987"/>
    <lineage>
        <taxon>Bacteria</taxon>
        <taxon>Bacillati</taxon>
        <taxon>Bacillota</taxon>
        <taxon>Bacilli</taxon>
        <taxon>Bacillales</taxon>
        <taxon>Bacillales Family XII. Incertae Sedis</taxon>
        <taxon>Exiguobacterium</taxon>
    </lineage>
</organism>
<protein>
    <submittedName>
        <fullName evidence="2">GGDEF domain-containing protein</fullName>
    </submittedName>
</protein>
<accession>A0ABY5FJI4</accession>